<sequence>MDETRQPRVEPIRRRVRCAIRERGGEYSQQLSIVEEAVAAHAYAPPTRHNSWSTVNAARLFLLAESLDCSTAAAVTSWCVDFLKPSGWVGEVDEVLKLRAIFSSWLAWHRTLRSSSSRRRQETSG</sequence>
<organism evidence="3">
    <name type="scientific">Mesocestoides corti</name>
    <name type="common">Flatworm</name>
    <dbReference type="NCBI Taxonomy" id="53468"/>
    <lineage>
        <taxon>Eukaryota</taxon>
        <taxon>Metazoa</taxon>
        <taxon>Spiralia</taxon>
        <taxon>Lophotrochozoa</taxon>
        <taxon>Platyhelminthes</taxon>
        <taxon>Cestoda</taxon>
        <taxon>Eucestoda</taxon>
        <taxon>Cyclophyllidea</taxon>
        <taxon>Mesocestoididae</taxon>
        <taxon>Mesocestoides</taxon>
    </lineage>
</organism>
<evidence type="ECO:0000313" key="3">
    <source>
        <dbReference type="WBParaSite" id="MCOS_0001040601-mRNA-1"/>
    </source>
</evidence>
<gene>
    <name evidence="1" type="ORF">MCOS_LOCUS10407</name>
</gene>
<evidence type="ECO:0000313" key="1">
    <source>
        <dbReference type="EMBL" id="VDD84404.1"/>
    </source>
</evidence>
<dbReference type="EMBL" id="UXSR01006283">
    <property type="protein sequence ID" value="VDD84404.1"/>
    <property type="molecule type" value="Genomic_DNA"/>
</dbReference>
<accession>A0A0R3URA1</accession>
<dbReference type="WBParaSite" id="MCOS_0001040601-mRNA-1">
    <property type="protein sequence ID" value="MCOS_0001040601-mRNA-1"/>
    <property type="gene ID" value="MCOS_0001040601"/>
</dbReference>
<proteinExistence type="predicted"/>
<evidence type="ECO:0000313" key="2">
    <source>
        <dbReference type="Proteomes" id="UP000267029"/>
    </source>
</evidence>
<reference evidence="3" key="1">
    <citation type="submission" date="2017-02" db="UniProtKB">
        <authorList>
            <consortium name="WormBaseParasite"/>
        </authorList>
    </citation>
    <scope>IDENTIFICATION</scope>
</reference>
<reference evidence="1 2" key="2">
    <citation type="submission" date="2018-10" db="EMBL/GenBank/DDBJ databases">
        <authorList>
            <consortium name="Pathogen Informatics"/>
        </authorList>
    </citation>
    <scope>NUCLEOTIDE SEQUENCE [LARGE SCALE GENOMIC DNA]</scope>
</reference>
<dbReference type="AlphaFoldDB" id="A0A0R3URA1"/>
<name>A0A0R3URA1_MESCO</name>
<protein>
    <submittedName>
        <fullName evidence="3">Nitroreductase domain-containing protein</fullName>
    </submittedName>
</protein>
<dbReference type="Proteomes" id="UP000267029">
    <property type="component" value="Unassembled WGS sequence"/>
</dbReference>
<keyword evidence="2" id="KW-1185">Reference proteome</keyword>